<feature type="transmembrane region" description="Helical" evidence="8">
    <location>
        <begin position="7"/>
        <end position="30"/>
    </location>
</feature>
<dbReference type="Proteomes" id="UP001218246">
    <property type="component" value="Unassembled WGS sequence"/>
</dbReference>
<evidence type="ECO:0000256" key="7">
    <source>
        <dbReference type="ARBA" id="ARBA00023136"/>
    </source>
</evidence>
<evidence type="ECO:0000256" key="3">
    <source>
        <dbReference type="ARBA" id="ARBA00022448"/>
    </source>
</evidence>
<feature type="transmembrane region" description="Helical" evidence="8">
    <location>
        <begin position="304"/>
        <end position="323"/>
    </location>
</feature>
<protein>
    <submittedName>
        <fullName evidence="9">GerAB/ArcD/ProY family transporter</fullName>
    </submittedName>
</protein>
<evidence type="ECO:0000256" key="5">
    <source>
        <dbReference type="ARBA" id="ARBA00022692"/>
    </source>
</evidence>
<dbReference type="PANTHER" id="PTHR34975:SF2">
    <property type="entry name" value="SPORE GERMINATION PROTEIN A2"/>
    <property type="match status" value="1"/>
</dbReference>
<dbReference type="InterPro" id="IPR004761">
    <property type="entry name" value="Spore_GerAB"/>
</dbReference>
<name>A0ABT6H778_9BACI</name>
<keyword evidence="4" id="KW-0309">Germination</keyword>
<feature type="transmembrane region" description="Helical" evidence="8">
    <location>
        <begin position="143"/>
        <end position="166"/>
    </location>
</feature>
<evidence type="ECO:0000256" key="6">
    <source>
        <dbReference type="ARBA" id="ARBA00022989"/>
    </source>
</evidence>
<feature type="transmembrane region" description="Helical" evidence="8">
    <location>
        <begin position="220"/>
        <end position="240"/>
    </location>
</feature>
<dbReference type="EMBL" id="JARULN010000013">
    <property type="protein sequence ID" value="MDG5754822.1"/>
    <property type="molecule type" value="Genomic_DNA"/>
</dbReference>
<dbReference type="Pfam" id="PF03845">
    <property type="entry name" value="Spore_permease"/>
    <property type="match status" value="1"/>
</dbReference>
<reference evidence="9 10" key="1">
    <citation type="submission" date="2023-04" db="EMBL/GenBank/DDBJ databases">
        <title>Ectobacillus antri isolated from activated sludge.</title>
        <authorList>
            <person name="Yan P."/>
            <person name="Liu X."/>
        </authorList>
    </citation>
    <scope>NUCLEOTIDE SEQUENCE [LARGE SCALE GENOMIC DNA]</scope>
    <source>
        <strain evidence="9 10">C18H</strain>
    </source>
</reference>
<feature type="transmembrane region" description="Helical" evidence="8">
    <location>
        <begin position="186"/>
        <end position="208"/>
    </location>
</feature>
<feature type="transmembrane region" description="Helical" evidence="8">
    <location>
        <begin position="36"/>
        <end position="58"/>
    </location>
</feature>
<evidence type="ECO:0000256" key="1">
    <source>
        <dbReference type="ARBA" id="ARBA00004141"/>
    </source>
</evidence>
<evidence type="ECO:0000256" key="2">
    <source>
        <dbReference type="ARBA" id="ARBA00007998"/>
    </source>
</evidence>
<feature type="transmembrane region" description="Helical" evidence="8">
    <location>
        <begin position="270"/>
        <end position="292"/>
    </location>
</feature>
<keyword evidence="7 8" id="KW-0472">Membrane</keyword>
<organism evidence="9 10">
    <name type="scientific">Ectobacillus antri</name>
    <dbReference type="NCBI Taxonomy" id="2486280"/>
    <lineage>
        <taxon>Bacteria</taxon>
        <taxon>Bacillati</taxon>
        <taxon>Bacillota</taxon>
        <taxon>Bacilli</taxon>
        <taxon>Bacillales</taxon>
        <taxon>Bacillaceae</taxon>
        <taxon>Ectobacillus</taxon>
    </lineage>
</organism>
<evidence type="ECO:0000313" key="9">
    <source>
        <dbReference type="EMBL" id="MDG5754822.1"/>
    </source>
</evidence>
<dbReference type="NCBIfam" id="TIGR00912">
    <property type="entry name" value="2A0309"/>
    <property type="match status" value="1"/>
</dbReference>
<evidence type="ECO:0000256" key="8">
    <source>
        <dbReference type="SAM" id="Phobius"/>
    </source>
</evidence>
<comment type="subcellular location">
    <subcellularLocation>
        <location evidence="1">Membrane</location>
        <topology evidence="1">Multi-pass membrane protein</topology>
    </subcellularLocation>
</comment>
<feature type="transmembrane region" description="Helical" evidence="8">
    <location>
        <begin position="78"/>
        <end position="100"/>
    </location>
</feature>
<comment type="caution">
    <text evidence="9">The sequence shown here is derived from an EMBL/GenBank/DDBJ whole genome shotgun (WGS) entry which is preliminary data.</text>
</comment>
<evidence type="ECO:0000313" key="10">
    <source>
        <dbReference type="Proteomes" id="UP001218246"/>
    </source>
</evidence>
<keyword evidence="3" id="KW-0813">Transport</keyword>
<gene>
    <name evidence="9" type="ORF">P6P90_12705</name>
</gene>
<dbReference type="RefSeq" id="WP_124565184.1">
    <property type="nucleotide sequence ID" value="NZ_JARRRY010000013.1"/>
</dbReference>
<feature type="transmembrane region" description="Helical" evidence="8">
    <location>
        <begin position="112"/>
        <end position="131"/>
    </location>
</feature>
<sequence>MQSKQAFGVIELCCTMLLFLLGSAIVLGVGLEARKYAWLAILLAGMIGTLLFGMYVYIWKHNHYGSLGFILKQQFGKYLGLVLAIIYALYFSFIASRVLIDFTQFISNSLLYNMNPFYIKVSILLLVLYTYSKGIEPFIRSAILFGFVTLLFIIAMFAFILLSDLFHLEYMKPMLPVPFANIRKAVFPLLITLPFGELIVFFTLLPYVIEKRAVWKGGSVVILVSTVILSFSAFLTISVLHPDLAWQHIFPLVKAIERVHVLNYIQRLDLIAVIIFIIGGFFKIFVFAFGSIRVMQECLPRVKPGILATIGLSLIMGGSYFMSNNPPQHLKLGLEIVPPFVHVPLQIVVPMLLFVITAVRARLAK</sequence>
<keyword evidence="6 8" id="KW-1133">Transmembrane helix</keyword>
<keyword evidence="10" id="KW-1185">Reference proteome</keyword>
<dbReference type="PANTHER" id="PTHR34975">
    <property type="entry name" value="SPORE GERMINATION PROTEIN A2"/>
    <property type="match status" value="1"/>
</dbReference>
<feature type="transmembrane region" description="Helical" evidence="8">
    <location>
        <begin position="343"/>
        <end position="363"/>
    </location>
</feature>
<keyword evidence="5 8" id="KW-0812">Transmembrane</keyword>
<accession>A0ABT6H778</accession>
<evidence type="ECO:0000256" key="4">
    <source>
        <dbReference type="ARBA" id="ARBA00022544"/>
    </source>
</evidence>
<comment type="similarity">
    <text evidence="2">Belongs to the amino acid-polyamine-organocation (APC) superfamily. Spore germination protein (SGP) (TC 2.A.3.9) family.</text>
</comment>
<proteinExistence type="inferred from homology"/>